<feature type="disulfide bond" evidence="15">
    <location>
        <begin position="169"/>
        <end position="182"/>
    </location>
</feature>
<feature type="binding site" evidence="17">
    <location>
        <position position="179"/>
    </location>
    <ligand>
        <name>Ca(2+)</name>
        <dbReference type="ChEBI" id="CHEBI:29108"/>
        <label>2</label>
    </ligand>
</feature>
<evidence type="ECO:0000256" key="8">
    <source>
        <dbReference type="ARBA" id="ARBA00022801"/>
    </source>
</evidence>
<evidence type="ECO:0000313" key="24">
    <source>
        <dbReference type="Proteomes" id="UP000579812"/>
    </source>
</evidence>
<reference evidence="23 24" key="1">
    <citation type="submission" date="2020-04" db="EMBL/GenBank/DDBJ databases">
        <title>Chromosome-level genome assembly of a cyprinid fish Onychostoma macrolepis by integration of Nanopore Sequencing, Bionano and Hi-C technology.</title>
        <authorList>
            <person name="Wang D."/>
        </authorList>
    </citation>
    <scope>NUCLEOTIDE SEQUENCE [LARGE SCALE GENOMIC DNA]</scope>
    <source>
        <strain evidence="23">SWU-2019</strain>
        <tissue evidence="23">Muscle</tissue>
    </source>
</reference>
<dbReference type="Pfam" id="PF07645">
    <property type="entry name" value="EGF_CA"/>
    <property type="match status" value="1"/>
</dbReference>
<dbReference type="SMART" id="SM00020">
    <property type="entry name" value="Tryp_SPc"/>
    <property type="match status" value="1"/>
</dbReference>
<feature type="domain" description="Sushi" evidence="22">
    <location>
        <begin position="378"/>
        <end position="446"/>
    </location>
</feature>
<dbReference type="CDD" id="cd00041">
    <property type="entry name" value="CUB"/>
    <property type="match status" value="2"/>
</dbReference>
<dbReference type="SMART" id="SM00042">
    <property type="entry name" value="CUB"/>
    <property type="match status" value="2"/>
</dbReference>
<evidence type="ECO:0000256" key="15">
    <source>
        <dbReference type="PIRSR" id="PIRSR001155-2"/>
    </source>
</evidence>
<feature type="active site" description="Charge relay system" evidence="14">
    <location>
        <position position="639"/>
    </location>
</feature>
<dbReference type="PROSITE" id="PS50923">
    <property type="entry name" value="SUSHI"/>
    <property type="match status" value="2"/>
</dbReference>
<dbReference type="Pfam" id="PF00084">
    <property type="entry name" value="Sushi"/>
    <property type="match status" value="2"/>
</dbReference>
<feature type="disulfide bond" evidence="15 19">
    <location>
        <begin position="380"/>
        <end position="423"/>
    </location>
</feature>
<dbReference type="SMART" id="SM00181">
    <property type="entry name" value="EGF"/>
    <property type="match status" value="1"/>
</dbReference>
<dbReference type="PROSITE" id="PS01186">
    <property type="entry name" value="EGF_2"/>
    <property type="match status" value="1"/>
</dbReference>
<keyword evidence="10" id="KW-0391">Immunity</keyword>
<feature type="disulfide bond" evidence="15">
    <location>
        <begin position="184"/>
        <end position="197"/>
    </location>
</feature>
<evidence type="ECO:0000256" key="9">
    <source>
        <dbReference type="ARBA" id="ARBA00022825"/>
    </source>
</evidence>
<dbReference type="GO" id="GO:0004252">
    <property type="term" value="F:serine-type endopeptidase activity"/>
    <property type="evidence" value="ECO:0007669"/>
    <property type="project" value="InterPro"/>
</dbReference>
<keyword evidence="6" id="KW-0732">Signal</keyword>
<dbReference type="InterPro" id="IPR009003">
    <property type="entry name" value="Peptidase_S1_PA"/>
</dbReference>
<dbReference type="SMART" id="SM00179">
    <property type="entry name" value="EGF_CA"/>
    <property type="match status" value="1"/>
</dbReference>
<dbReference type="Proteomes" id="UP000579812">
    <property type="component" value="Unassembled WGS sequence"/>
</dbReference>
<feature type="disulfide bond" evidence="15">
    <location>
        <begin position="635"/>
        <end position="670"/>
    </location>
</feature>
<keyword evidence="2" id="KW-0399">Innate immunity</keyword>
<dbReference type="CDD" id="cd00054">
    <property type="entry name" value="EGF_CA"/>
    <property type="match status" value="1"/>
</dbReference>
<dbReference type="InterPro" id="IPR033116">
    <property type="entry name" value="TRYPSIN_SER"/>
</dbReference>
<dbReference type="InterPro" id="IPR001881">
    <property type="entry name" value="EGF-like_Ca-bd_dom"/>
</dbReference>
<feature type="disulfide bond" evidence="15">
    <location>
        <begin position="316"/>
        <end position="363"/>
    </location>
</feature>
<feature type="disulfide bond" evidence="15">
    <location>
        <begin position="613"/>
        <end position="626"/>
    </location>
</feature>
<dbReference type="PROSITE" id="PS50240">
    <property type="entry name" value="TRYPSIN_DOM"/>
    <property type="match status" value="1"/>
</dbReference>
<keyword evidence="3 19" id="KW-0768">Sushi</keyword>
<dbReference type="GO" id="GO:0005509">
    <property type="term" value="F:calcium ion binding"/>
    <property type="evidence" value="ECO:0007669"/>
    <property type="project" value="InterPro"/>
</dbReference>
<dbReference type="SMART" id="SM00032">
    <property type="entry name" value="CCP"/>
    <property type="match status" value="2"/>
</dbReference>
<dbReference type="Gene3D" id="2.10.70.10">
    <property type="entry name" value="Complement Module, domain 1"/>
    <property type="match status" value="2"/>
</dbReference>
<dbReference type="Pfam" id="PF00089">
    <property type="entry name" value="Trypsin"/>
    <property type="match status" value="1"/>
</dbReference>
<dbReference type="PROSITE" id="PS00135">
    <property type="entry name" value="TRYPSIN_SER"/>
    <property type="match status" value="1"/>
</dbReference>
<dbReference type="InterPro" id="IPR000859">
    <property type="entry name" value="CUB_dom"/>
</dbReference>
<organism evidence="23 24">
    <name type="scientific">Onychostoma macrolepis</name>
    <dbReference type="NCBI Taxonomy" id="369639"/>
    <lineage>
        <taxon>Eukaryota</taxon>
        <taxon>Metazoa</taxon>
        <taxon>Chordata</taxon>
        <taxon>Craniata</taxon>
        <taxon>Vertebrata</taxon>
        <taxon>Euteleostomi</taxon>
        <taxon>Actinopterygii</taxon>
        <taxon>Neopterygii</taxon>
        <taxon>Teleostei</taxon>
        <taxon>Ostariophysi</taxon>
        <taxon>Cypriniformes</taxon>
        <taxon>Cyprinidae</taxon>
        <taxon>Acrossocheilinae</taxon>
        <taxon>Onychostoma</taxon>
    </lineage>
</organism>
<feature type="binding site" evidence="17">
    <location>
        <position position="94"/>
    </location>
    <ligand>
        <name>Ca(2+)</name>
        <dbReference type="ChEBI" id="CHEBI:29108"/>
        <label>1</label>
    </ligand>
</feature>
<evidence type="ECO:0000256" key="4">
    <source>
        <dbReference type="ARBA" id="ARBA00022670"/>
    </source>
</evidence>
<dbReference type="InterPro" id="IPR035976">
    <property type="entry name" value="Sushi/SCR/CCP_sf"/>
</dbReference>
<dbReference type="SUPFAM" id="SSF49854">
    <property type="entry name" value="Spermadhesin, CUB domain"/>
    <property type="match status" value="2"/>
</dbReference>
<dbReference type="GO" id="GO:0045087">
    <property type="term" value="P:innate immune response"/>
    <property type="evidence" value="ECO:0007669"/>
    <property type="project" value="UniProtKB-KW"/>
</dbReference>
<keyword evidence="5 17" id="KW-0479">Metal-binding</keyword>
<dbReference type="InterPro" id="IPR024175">
    <property type="entry name" value="Pept_S1A_C1r/C1S/mannan-bd"/>
</dbReference>
<accession>A0A7J6C7N7</accession>
<name>A0A7J6C7N7_9TELE</name>
<dbReference type="InterPro" id="IPR035914">
    <property type="entry name" value="Sperma_CUB_dom_sf"/>
</dbReference>
<evidence type="ECO:0000256" key="14">
    <source>
        <dbReference type="PIRSR" id="PIRSR001155-1"/>
    </source>
</evidence>
<dbReference type="PIRSF" id="PIRSF001155">
    <property type="entry name" value="C1r_C1s_MASP"/>
    <property type="match status" value="1"/>
</dbReference>
<evidence type="ECO:0000313" key="23">
    <source>
        <dbReference type="EMBL" id="KAF4103061.1"/>
    </source>
</evidence>
<keyword evidence="17" id="KW-0106">Calcium</keyword>
<feature type="binding site" evidence="17">
    <location>
        <position position="297"/>
    </location>
    <ligand>
        <name>Ca(2+)</name>
        <dbReference type="ChEBI" id="CHEBI:29108"/>
        <label>3</label>
    </ligand>
</feature>
<dbReference type="InterPro" id="IPR049883">
    <property type="entry name" value="NOTCH1_EGF-like"/>
</dbReference>
<dbReference type="FunFam" id="2.10.25.10:FF:000059">
    <property type="entry name" value="Mannan-binding lectin serine protease 1"/>
    <property type="match status" value="1"/>
</dbReference>
<sequence length="696" mass="77263">MMMRFTQSMKVKAQKEKVGCVLTLLIMIVFCVIVLLFPVCGSVSLAGWVQSPGHPQGYDPHSSLTWKKCAPTGHKITLTLIHLDLEESFECEDDALKLFADEVLLFTLCGRKSMKELQASVNPFLHSSSGGCLSVSFLADYSNTERHTGFRGFYTIQDVNECMDPENECTQLCNNYIGGYRCFCRPGYILDSDKHTCQVSCSEDRTGSREGVLMSPEWPGPYPENSVCSYILAVEEGLQFELTFMGVFDVEKKENGECIDSLTIKTLSGAVETFCERDVPSSVVTGSQRVEIIFRTDHKGANRGFSLYYETREMKCTGPVTPKSSLDPQHPEYSIGSEVIVKCDKGHVLKSKESAEVEYKATCQKNGQWSPVIPCEPVDCGIPDLPELTELSDKDPPTTYLNQISLKCANEYYQLDKNDNFTCNAEGNWESESGQKLTDDLPKCEPVCGINTEASFSGRVFGGKPASIKQIPWQLFHRRLPRGGASLISDYWVVTAAHVVDGHENMTMNWLGGTVNGQDTDPVTIETEKIIIHPKYNRVGLTNKQTNYDHDIALIKMSKRVSLGPNIRPVCLPKETDEPVKDGTVSGFGMFKKETVSRRLLYGHVQIYPLDKCDSVGLSATDNMICAGGDEVDSCQGDSGGPLFSPFLGYGSPDKPYRLTGIVSWGPSGCGNKSYKGYYTKVQNYLDWIKQTMEKN</sequence>
<evidence type="ECO:0000256" key="13">
    <source>
        <dbReference type="ARBA" id="ARBA00023278"/>
    </source>
</evidence>
<evidence type="ECO:0000256" key="5">
    <source>
        <dbReference type="ARBA" id="ARBA00022723"/>
    </source>
</evidence>
<dbReference type="PANTHER" id="PTHR24255">
    <property type="entry name" value="COMPLEMENT COMPONENT 1, S SUBCOMPONENT-RELATED"/>
    <property type="match status" value="1"/>
</dbReference>
<feature type="binding site" evidence="17">
    <location>
        <position position="86"/>
    </location>
    <ligand>
        <name>Ca(2+)</name>
        <dbReference type="ChEBI" id="CHEBI:29108"/>
        <label>1</label>
    </ligand>
</feature>
<evidence type="ECO:0000259" key="20">
    <source>
        <dbReference type="PROSITE" id="PS01180"/>
    </source>
</evidence>
<dbReference type="InterPro" id="IPR000742">
    <property type="entry name" value="EGF"/>
</dbReference>
<dbReference type="GO" id="GO:0006958">
    <property type="term" value="P:complement activation, classical pathway"/>
    <property type="evidence" value="ECO:0007669"/>
    <property type="project" value="UniProtKB-KW"/>
</dbReference>
<dbReference type="SUPFAM" id="SSF57535">
    <property type="entry name" value="Complement control module/SCR domain"/>
    <property type="match status" value="2"/>
</dbReference>
<dbReference type="InterPro" id="IPR000436">
    <property type="entry name" value="Sushi_SCR_CCP_dom"/>
</dbReference>
<dbReference type="PRINTS" id="PR00722">
    <property type="entry name" value="CHYMOTRYPSIN"/>
</dbReference>
<dbReference type="Gene3D" id="2.40.10.10">
    <property type="entry name" value="Trypsin-like serine proteases"/>
    <property type="match status" value="1"/>
</dbReference>
<dbReference type="CDD" id="cd00190">
    <property type="entry name" value="Tryp_SPc"/>
    <property type="match status" value="1"/>
</dbReference>
<feature type="domain" description="Sushi" evidence="22">
    <location>
        <begin position="314"/>
        <end position="377"/>
    </location>
</feature>
<evidence type="ECO:0000256" key="12">
    <source>
        <dbReference type="ARBA" id="ARBA00023157"/>
    </source>
</evidence>
<evidence type="ECO:0000256" key="10">
    <source>
        <dbReference type="ARBA" id="ARBA00022859"/>
    </source>
</evidence>
<dbReference type="Gene3D" id="2.10.25.10">
    <property type="entry name" value="Laminin"/>
    <property type="match status" value="1"/>
</dbReference>
<feature type="disulfide bond" evidence="15 18">
    <location>
        <begin position="201"/>
        <end position="228"/>
    </location>
</feature>
<evidence type="ECO:0000256" key="18">
    <source>
        <dbReference type="PROSITE-ProRule" id="PRU00059"/>
    </source>
</evidence>
<feature type="binding site" evidence="17">
    <location>
        <position position="175"/>
    </location>
    <ligand>
        <name>Ca(2+)</name>
        <dbReference type="ChEBI" id="CHEBI:29108"/>
        <label>2</label>
    </ligand>
</feature>
<feature type="binding site" evidence="17">
    <location>
        <position position="158"/>
    </location>
    <ligand>
        <name>Ca(2+)</name>
        <dbReference type="ChEBI" id="CHEBI:29108"/>
        <label>2</label>
    </ligand>
</feature>
<comment type="caution">
    <text evidence="23">The sequence shown here is derived from an EMBL/GenBank/DDBJ whole genome shotgun (WGS) entry which is preliminary data.</text>
</comment>
<dbReference type="Gene3D" id="2.60.120.290">
    <property type="entry name" value="Spermadhesin, CUB domain"/>
    <property type="match status" value="2"/>
</dbReference>
<evidence type="ECO:0000256" key="1">
    <source>
        <dbReference type="ARBA" id="ARBA00022536"/>
    </source>
</evidence>
<protein>
    <submittedName>
        <fullName evidence="23">Uncharacterized protein</fullName>
    </submittedName>
</protein>
<keyword evidence="4" id="KW-0645">Protease</keyword>
<feature type="domain" description="CUB" evidence="20">
    <location>
        <begin position="31"/>
        <end position="157"/>
    </location>
</feature>
<comment type="PTM">
    <text evidence="16">The iron and 2-oxoglutarate dependent 3-hydroxylation of aspartate and asparagine is (R) stereospecific within EGF domains.</text>
</comment>
<dbReference type="PROSITE" id="PS00010">
    <property type="entry name" value="ASX_HYDROXYL"/>
    <property type="match status" value="1"/>
</dbReference>
<evidence type="ECO:0000256" key="2">
    <source>
        <dbReference type="ARBA" id="ARBA00022588"/>
    </source>
</evidence>
<evidence type="ECO:0000256" key="7">
    <source>
        <dbReference type="ARBA" id="ARBA00022737"/>
    </source>
</evidence>
<dbReference type="InterPro" id="IPR043504">
    <property type="entry name" value="Peptidase_S1_PA_chymotrypsin"/>
</dbReference>
<evidence type="ECO:0000256" key="17">
    <source>
        <dbReference type="PIRSR" id="PIRSR001155-4"/>
    </source>
</evidence>
<evidence type="ECO:0000256" key="11">
    <source>
        <dbReference type="ARBA" id="ARBA00022875"/>
    </source>
</evidence>
<dbReference type="GO" id="GO:0072562">
    <property type="term" value="C:blood microparticle"/>
    <property type="evidence" value="ECO:0007669"/>
    <property type="project" value="TreeGrafter"/>
</dbReference>
<dbReference type="EMBL" id="JAAMOB010000016">
    <property type="protein sequence ID" value="KAF4103061.1"/>
    <property type="molecule type" value="Genomic_DNA"/>
</dbReference>
<feature type="active site" description="Charge relay system" evidence="14">
    <location>
        <position position="498"/>
    </location>
</feature>
<dbReference type="SUPFAM" id="SSF50494">
    <property type="entry name" value="Trypsin-like serine proteases"/>
    <property type="match status" value="1"/>
</dbReference>
<feature type="modified residue" description="(3R)-3-hydroxyasparagine" evidence="16">
    <location>
        <position position="175"/>
    </location>
</feature>
<dbReference type="InterPro" id="IPR001254">
    <property type="entry name" value="Trypsin_dom"/>
</dbReference>
<feature type="domain" description="CUB" evidence="20">
    <location>
        <begin position="201"/>
        <end position="312"/>
    </location>
</feature>
<keyword evidence="13 16" id="KW-0379">Hydroxylation</keyword>
<feature type="binding site" evidence="17">
    <location>
        <position position="176"/>
    </location>
    <ligand>
        <name>Ca(2+)</name>
        <dbReference type="ChEBI" id="CHEBI:29108"/>
        <label>2</label>
    </ligand>
</feature>
<keyword evidence="1" id="KW-0245">EGF-like domain</keyword>
<feature type="active site" description="Charge relay system" evidence="14">
    <location>
        <position position="551"/>
    </location>
</feature>
<evidence type="ECO:0000256" key="3">
    <source>
        <dbReference type="ARBA" id="ARBA00022659"/>
    </source>
</evidence>
<keyword evidence="7" id="KW-0677">Repeat</keyword>
<dbReference type="SUPFAM" id="SSF57196">
    <property type="entry name" value="EGF/Laminin"/>
    <property type="match status" value="1"/>
</dbReference>
<keyword evidence="12 15" id="KW-1015">Disulfide bond</keyword>
<keyword evidence="9" id="KW-0720">Serine protease</keyword>
<dbReference type="CDD" id="cd00033">
    <property type="entry name" value="CCP"/>
    <property type="match status" value="1"/>
</dbReference>
<feature type="binding site" evidence="17">
    <location>
        <position position="161"/>
    </location>
    <ligand>
        <name>Ca(2+)</name>
        <dbReference type="ChEBI" id="CHEBI:29108"/>
        <label>2</label>
    </ligand>
</feature>
<keyword evidence="8" id="KW-0378">Hydrolase</keyword>
<dbReference type="PANTHER" id="PTHR24255:SF29">
    <property type="entry name" value="COMPLEMENT COMPONENT 1, S SUBCOMPONENT"/>
    <property type="match status" value="1"/>
</dbReference>
<keyword evidence="11" id="KW-0180">Complement pathway</keyword>
<keyword evidence="24" id="KW-1185">Reference proteome</keyword>
<feature type="binding site" evidence="17">
    <location>
        <position position="159"/>
    </location>
    <ligand>
        <name>Ca(2+)</name>
        <dbReference type="ChEBI" id="CHEBI:29108"/>
        <label>2</label>
    </ligand>
</feature>
<evidence type="ECO:0000256" key="16">
    <source>
        <dbReference type="PIRSR" id="PIRSR001155-3"/>
    </source>
</evidence>
<feature type="binding site" evidence="17">
    <location>
        <position position="140"/>
    </location>
    <ligand>
        <name>Ca(2+)</name>
        <dbReference type="ChEBI" id="CHEBI:29108"/>
        <label>1</label>
    </ligand>
</feature>
<feature type="disulfide bond" evidence="15">
    <location>
        <begin position="162"/>
        <end position="173"/>
    </location>
</feature>
<dbReference type="InterPro" id="IPR000152">
    <property type="entry name" value="EGF-type_Asp/Asn_hydroxyl_site"/>
</dbReference>
<feature type="binding site" evidence="17">
    <location>
        <position position="251"/>
    </location>
    <ligand>
        <name>Ca(2+)</name>
        <dbReference type="ChEBI" id="CHEBI:29108"/>
        <label>3</label>
    </ligand>
</feature>
<feature type="disulfide bond" evidence="15">
    <location>
        <begin position="408"/>
        <end position="444"/>
    </location>
</feature>
<dbReference type="InterPro" id="IPR018097">
    <property type="entry name" value="EGF_Ca-bd_CS"/>
</dbReference>
<evidence type="ECO:0000256" key="19">
    <source>
        <dbReference type="PROSITE-ProRule" id="PRU00302"/>
    </source>
</evidence>
<evidence type="ECO:0000256" key="6">
    <source>
        <dbReference type="ARBA" id="ARBA00022729"/>
    </source>
</evidence>
<evidence type="ECO:0000259" key="22">
    <source>
        <dbReference type="PROSITE" id="PS50923"/>
    </source>
</evidence>
<feature type="disulfide bond" evidence="15">
    <location>
        <begin position="91"/>
        <end position="109"/>
    </location>
</feature>
<gene>
    <name evidence="23" type="ORF">G5714_015944</name>
</gene>
<dbReference type="FunFam" id="2.60.120.290:FF:000101">
    <property type="entry name" value="Complement component 1, s subcomponent"/>
    <property type="match status" value="1"/>
</dbReference>
<dbReference type="InterPro" id="IPR001314">
    <property type="entry name" value="Peptidase_S1A"/>
</dbReference>
<dbReference type="Pfam" id="PF00431">
    <property type="entry name" value="CUB"/>
    <property type="match status" value="2"/>
</dbReference>
<dbReference type="PROSITE" id="PS01180">
    <property type="entry name" value="CUB"/>
    <property type="match status" value="2"/>
</dbReference>
<dbReference type="OrthoDB" id="9985152at2759"/>
<feature type="disulfide bond" description="Interchain (between heavy and light chains)" evidence="15">
    <location>
        <begin position="448"/>
        <end position="571"/>
    </location>
</feature>
<comment type="caution">
    <text evidence="19">Lacks conserved residue(s) required for the propagation of feature annotation.</text>
</comment>
<dbReference type="PROSITE" id="PS01187">
    <property type="entry name" value="EGF_CA"/>
    <property type="match status" value="1"/>
</dbReference>
<feature type="disulfide bond" evidence="15">
    <location>
        <begin position="258"/>
        <end position="275"/>
    </location>
</feature>
<feature type="disulfide bond" evidence="15">
    <location>
        <begin position="343"/>
        <end position="375"/>
    </location>
</feature>
<dbReference type="AlphaFoldDB" id="A0A7J6C7N7"/>
<proteinExistence type="predicted"/>
<feature type="binding site" evidence="17">
    <location>
        <position position="260"/>
    </location>
    <ligand>
        <name>Ca(2+)</name>
        <dbReference type="ChEBI" id="CHEBI:29108"/>
        <label>3</label>
    </ligand>
</feature>
<evidence type="ECO:0000259" key="21">
    <source>
        <dbReference type="PROSITE" id="PS50240"/>
    </source>
</evidence>
<feature type="domain" description="Peptidase S1" evidence="21">
    <location>
        <begin position="460"/>
        <end position="694"/>
    </location>
</feature>
<dbReference type="GO" id="GO:0031638">
    <property type="term" value="P:zymogen activation"/>
    <property type="evidence" value="ECO:0007669"/>
    <property type="project" value="TreeGrafter"/>
</dbReference>
<feature type="binding site" evidence="17">
    <location>
        <position position="142"/>
    </location>
    <ligand>
        <name>Ca(2+)</name>
        <dbReference type="ChEBI" id="CHEBI:29108"/>
        <label>1</label>
    </ligand>
</feature>
<dbReference type="FunFam" id="2.10.70.10:FF:000016">
    <property type="entry name" value="Mannan-binding lectin serine protease 1"/>
    <property type="match status" value="1"/>
</dbReference>